<evidence type="ECO:0008006" key="3">
    <source>
        <dbReference type="Google" id="ProtNLM"/>
    </source>
</evidence>
<dbReference type="SUPFAM" id="SSF53474">
    <property type="entry name" value="alpha/beta-Hydrolases"/>
    <property type="match status" value="1"/>
</dbReference>
<evidence type="ECO:0000313" key="1">
    <source>
        <dbReference type="EMBL" id="EHJ57125.1"/>
    </source>
</evidence>
<accession>G5KDB0</accession>
<dbReference type="STRING" id="764291.STRUR_1858"/>
<evidence type="ECO:0000313" key="2">
    <source>
        <dbReference type="Proteomes" id="UP000005388"/>
    </source>
</evidence>
<protein>
    <recommendedName>
        <fullName evidence="3">Alpha/beta hydrolase, PF06028 family</fullName>
    </recommendedName>
</protein>
<dbReference type="eggNOG" id="COG4814">
    <property type="taxonomic scope" value="Bacteria"/>
</dbReference>
<sequence>MMTTTKTKQKIYHSRMVPTILVPGSSASQERFNGTVNSLNQMGRKHGLLKLTVQTNGHIKYSGQLQSSDNQPYIVIAFQNNTDSYATIKKQAKWLSLALDDLQEKYHFRNFNAIGHSNGGLDWTVYLEKYYSSSALNIKTLMTIGTPYNFEVTDTAHQTEMLKDLIADKKSLPSSLIMYNVAGTQTYDGDYIVPIASVELGKYIYQNQVAHYTQVTVTGDAAEHSDLPQNTEVLSLIAEHILKGNIKKGTFQPKG</sequence>
<comment type="caution">
    <text evidence="1">The sequence shown here is derived from an EMBL/GenBank/DDBJ whole genome shotgun (WGS) entry which is preliminary data.</text>
</comment>
<gene>
    <name evidence="1" type="ORF">STRUR_1858</name>
</gene>
<organism evidence="1 2">
    <name type="scientific">Streptococcus urinalis 2285-97</name>
    <dbReference type="NCBI Taxonomy" id="764291"/>
    <lineage>
        <taxon>Bacteria</taxon>
        <taxon>Bacillati</taxon>
        <taxon>Bacillota</taxon>
        <taxon>Bacilli</taxon>
        <taxon>Lactobacillales</taxon>
        <taxon>Streptococcaceae</taxon>
        <taxon>Streptococcus</taxon>
    </lineage>
</organism>
<proteinExistence type="predicted"/>
<dbReference type="InterPro" id="IPR010315">
    <property type="entry name" value="DUF915_hydro-like"/>
</dbReference>
<dbReference type="EMBL" id="AEUZ02000001">
    <property type="protein sequence ID" value="EHJ57125.1"/>
    <property type="molecule type" value="Genomic_DNA"/>
</dbReference>
<name>G5KDB0_9STRE</name>
<dbReference type="Proteomes" id="UP000005388">
    <property type="component" value="Unassembled WGS sequence"/>
</dbReference>
<keyword evidence="2" id="KW-1185">Reference proteome</keyword>
<dbReference type="AlphaFoldDB" id="G5KDB0"/>
<dbReference type="Gene3D" id="3.40.50.1820">
    <property type="entry name" value="alpha/beta hydrolase"/>
    <property type="match status" value="1"/>
</dbReference>
<dbReference type="Pfam" id="PF06028">
    <property type="entry name" value="DUF915"/>
    <property type="match status" value="1"/>
</dbReference>
<dbReference type="InterPro" id="IPR029058">
    <property type="entry name" value="AB_hydrolase_fold"/>
</dbReference>
<reference evidence="1 2" key="1">
    <citation type="journal article" date="2014" name="Int. J. Syst. Evol. Microbiol.">
        <title>Phylogenomics and the dynamic genome evolution of the genus Streptococcus.</title>
        <authorList>
            <consortium name="The Broad Institute Genome Sequencing Platform"/>
            <person name="Richards V.P."/>
            <person name="Palmer S.R."/>
            <person name="Pavinski Bitar P.D."/>
            <person name="Qin X."/>
            <person name="Weinstock G.M."/>
            <person name="Highlander S.K."/>
            <person name="Town C.D."/>
            <person name="Burne R.A."/>
            <person name="Stanhope M.J."/>
        </authorList>
    </citation>
    <scope>NUCLEOTIDE SEQUENCE [LARGE SCALE GENOMIC DNA]</scope>
    <source>
        <strain evidence="1 2">2285-97</strain>
    </source>
</reference>